<gene>
    <name evidence="7" type="primary">proC</name>
    <name evidence="7" type="ORF">GHK86_09800</name>
</gene>
<sequence>ALVAGLRRARRGDADADGPGDDVVLVERLPARRRELEQRFADGGVTVTAELPPSVASAVVAVKPHDVEAACRGLAAAGARRVLSIAAGVTLSSLRGWLGDGPAVLRAMPNTPALVSAGASAVAPGPGAGEGDVAWAQGILEAVGSVEVVEERHLDAVTGLSGSGPAYLFLVAEALIDGGVLNGLPRAVAARLVTRTVLGAGRLLTESGESPEALRAAVTSPGGTTAAGLRALEARAVRAALLEAVTASAERAAELGREGPPA</sequence>
<organism evidence="7 8">
    <name type="scientific">Acidiferrimicrobium australe</name>
    <dbReference type="NCBI Taxonomy" id="2664430"/>
    <lineage>
        <taxon>Bacteria</taxon>
        <taxon>Bacillati</taxon>
        <taxon>Actinomycetota</taxon>
        <taxon>Acidimicrobiia</taxon>
        <taxon>Acidimicrobiales</taxon>
        <taxon>Acidimicrobiaceae</taxon>
        <taxon>Acidiferrimicrobium</taxon>
    </lineage>
</organism>
<dbReference type="PANTHER" id="PTHR11645:SF0">
    <property type="entry name" value="PYRROLINE-5-CARBOXYLATE REDUCTASE 3"/>
    <property type="match status" value="1"/>
</dbReference>
<keyword evidence="4" id="KW-0521">NADP</keyword>
<dbReference type="SUPFAM" id="SSF51735">
    <property type="entry name" value="NAD(P)-binding Rossmann-fold domains"/>
    <property type="match status" value="1"/>
</dbReference>
<dbReference type="PANTHER" id="PTHR11645">
    <property type="entry name" value="PYRROLINE-5-CARBOXYLATE REDUCTASE"/>
    <property type="match status" value="1"/>
</dbReference>
<evidence type="ECO:0000256" key="1">
    <source>
        <dbReference type="ARBA" id="ARBA00005525"/>
    </source>
</evidence>
<evidence type="ECO:0000313" key="8">
    <source>
        <dbReference type="Proteomes" id="UP000437736"/>
    </source>
</evidence>
<reference evidence="7 8" key="1">
    <citation type="submission" date="2019-11" db="EMBL/GenBank/DDBJ databases">
        <title>Acidiferrimicrobium australis gen. nov., sp. nov., an acidophilic and obligately heterotrophic, member of the Actinobacteria that catalyses dissimilatory oxido- reduction of iron isolated from metal-rich acidic water in Chile.</title>
        <authorList>
            <person name="Gonzalez D."/>
            <person name="Huber K."/>
            <person name="Hedrich S."/>
            <person name="Rojas-Villalobos C."/>
            <person name="Quatrini R."/>
            <person name="Dinamarca M.A."/>
            <person name="Schwarz A."/>
            <person name="Canales C."/>
            <person name="Nancucheo I."/>
        </authorList>
    </citation>
    <scope>NUCLEOTIDE SEQUENCE [LARGE SCALE GENOMIC DNA]</scope>
    <source>
        <strain evidence="7 8">USS-CCA1</strain>
    </source>
</reference>
<keyword evidence="4" id="KW-0028">Amino-acid biosynthesis</keyword>
<evidence type="ECO:0000313" key="7">
    <source>
        <dbReference type="EMBL" id="MST33010.1"/>
    </source>
</evidence>
<evidence type="ECO:0000259" key="6">
    <source>
        <dbReference type="Pfam" id="PF14748"/>
    </source>
</evidence>
<dbReference type="EMBL" id="WJHE01000455">
    <property type="protein sequence ID" value="MST33010.1"/>
    <property type="molecule type" value="Genomic_DNA"/>
</dbReference>
<dbReference type="InterPro" id="IPR000304">
    <property type="entry name" value="Pyrroline-COOH_reductase"/>
</dbReference>
<dbReference type="InterPro" id="IPR008927">
    <property type="entry name" value="6-PGluconate_DH-like_C_sf"/>
</dbReference>
<keyword evidence="2 4" id="KW-0560">Oxidoreductase</keyword>
<evidence type="ECO:0000256" key="3">
    <source>
        <dbReference type="NCBIfam" id="TIGR00112"/>
    </source>
</evidence>
<feature type="region of interest" description="Disordered" evidence="5">
    <location>
        <begin position="1"/>
        <end position="20"/>
    </location>
</feature>
<comment type="similarity">
    <text evidence="1 4">Belongs to the pyrroline-5-carboxylate reductase family.</text>
</comment>
<dbReference type="InterPro" id="IPR036291">
    <property type="entry name" value="NAD(P)-bd_dom_sf"/>
</dbReference>
<protein>
    <recommendedName>
        <fullName evidence="3 4">Pyrroline-5-carboxylate reductase</fullName>
        <ecNumber evidence="3 4">1.5.1.2</ecNumber>
    </recommendedName>
</protein>
<dbReference type="GO" id="GO:0004735">
    <property type="term" value="F:pyrroline-5-carboxylate reductase activity"/>
    <property type="evidence" value="ECO:0007669"/>
    <property type="project" value="UniProtKB-EC"/>
</dbReference>
<dbReference type="Proteomes" id="UP000437736">
    <property type="component" value="Unassembled WGS sequence"/>
</dbReference>
<dbReference type="Pfam" id="PF14748">
    <property type="entry name" value="P5CR_dimer"/>
    <property type="match status" value="1"/>
</dbReference>
<dbReference type="InterPro" id="IPR029036">
    <property type="entry name" value="P5CR_dimer"/>
</dbReference>
<proteinExistence type="inferred from homology"/>
<dbReference type="Gene3D" id="1.10.3730.10">
    <property type="entry name" value="ProC C-terminal domain-like"/>
    <property type="match status" value="1"/>
</dbReference>
<evidence type="ECO:0000256" key="5">
    <source>
        <dbReference type="SAM" id="MobiDB-lite"/>
    </source>
</evidence>
<comment type="caution">
    <text evidence="7">The sequence shown here is derived from an EMBL/GenBank/DDBJ whole genome shotgun (WGS) entry which is preliminary data.</text>
</comment>
<comment type="catalytic activity">
    <reaction evidence="4">
        <text>L-proline + NADP(+) = (S)-1-pyrroline-5-carboxylate + NADPH + 2 H(+)</text>
        <dbReference type="Rhea" id="RHEA:14109"/>
        <dbReference type="ChEBI" id="CHEBI:15378"/>
        <dbReference type="ChEBI" id="CHEBI:17388"/>
        <dbReference type="ChEBI" id="CHEBI:57783"/>
        <dbReference type="ChEBI" id="CHEBI:58349"/>
        <dbReference type="ChEBI" id="CHEBI:60039"/>
        <dbReference type="EC" id="1.5.1.2"/>
    </reaction>
</comment>
<dbReference type="NCBIfam" id="TIGR00112">
    <property type="entry name" value="proC"/>
    <property type="match status" value="1"/>
</dbReference>
<dbReference type="SUPFAM" id="SSF48179">
    <property type="entry name" value="6-phosphogluconate dehydrogenase C-terminal domain-like"/>
    <property type="match status" value="1"/>
</dbReference>
<dbReference type="EC" id="1.5.1.2" evidence="3 4"/>
<dbReference type="Gene3D" id="3.40.50.720">
    <property type="entry name" value="NAD(P)-binding Rossmann-like Domain"/>
    <property type="match status" value="1"/>
</dbReference>
<keyword evidence="4" id="KW-0641">Proline biosynthesis</keyword>
<dbReference type="InterPro" id="IPR053790">
    <property type="entry name" value="P5CR-like_CS"/>
</dbReference>
<keyword evidence="8" id="KW-1185">Reference proteome</keyword>
<comment type="pathway">
    <text evidence="4">Amino-acid biosynthesis; L-proline biosynthesis; L-proline from L-glutamate 5-semialdehyde: step 1/1.</text>
</comment>
<name>A0ABW9QT44_9ACTN</name>
<feature type="non-terminal residue" evidence="7">
    <location>
        <position position="1"/>
    </location>
</feature>
<dbReference type="PROSITE" id="PS00521">
    <property type="entry name" value="P5CR"/>
    <property type="match status" value="1"/>
</dbReference>
<feature type="domain" description="Pyrroline-5-carboxylate reductase dimerisation" evidence="6">
    <location>
        <begin position="151"/>
        <end position="255"/>
    </location>
</feature>
<evidence type="ECO:0000256" key="2">
    <source>
        <dbReference type="ARBA" id="ARBA00023002"/>
    </source>
</evidence>
<evidence type="ECO:0000256" key="4">
    <source>
        <dbReference type="RuleBase" id="RU003903"/>
    </source>
</evidence>
<accession>A0ABW9QT44</accession>
<dbReference type="HAMAP" id="MF_01925">
    <property type="entry name" value="P5C_reductase"/>
    <property type="match status" value="1"/>
</dbReference>